<organism evidence="7 8">
    <name type="scientific">Stomoxys calcitrans</name>
    <name type="common">Stable fly</name>
    <name type="synonym">Conops calcitrans</name>
    <dbReference type="NCBI Taxonomy" id="35570"/>
    <lineage>
        <taxon>Eukaryota</taxon>
        <taxon>Metazoa</taxon>
        <taxon>Ecdysozoa</taxon>
        <taxon>Arthropoda</taxon>
        <taxon>Hexapoda</taxon>
        <taxon>Insecta</taxon>
        <taxon>Pterygota</taxon>
        <taxon>Neoptera</taxon>
        <taxon>Endopterygota</taxon>
        <taxon>Diptera</taxon>
        <taxon>Brachycera</taxon>
        <taxon>Muscomorpha</taxon>
        <taxon>Muscoidea</taxon>
        <taxon>Muscidae</taxon>
        <taxon>Stomoxys</taxon>
    </lineage>
</organism>
<evidence type="ECO:0000256" key="1">
    <source>
        <dbReference type="ARBA" id="ARBA00022741"/>
    </source>
</evidence>
<evidence type="ECO:0000259" key="6">
    <source>
        <dbReference type="PROSITE" id="PS50011"/>
    </source>
</evidence>
<feature type="domain" description="Protein kinase" evidence="6">
    <location>
        <begin position="46"/>
        <end position="303"/>
    </location>
</feature>
<evidence type="ECO:0000256" key="3">
    <source>
        <dbReference type="PROSITE-ProRule" id="PRU10141"/>
    </source>
</evidence>
<dbReference type="InterPro" id="IPR011009">
    <property type="entry name" value="Kinase-like_dom_sf"/>
</dbReference>
<dbReference type="PANTHER" id="PTHR24346:SF30">
    <property type="entry name" value="MATERNAL EMBRYONIC LEUCINE ZIPPER KINASE"/>
    <property type="match status" value="1"/>
</dbReference>
<dbReference type="InterPro" id="IPR000719">
    <property type="entry name" value="Prot_kinase_dom"/>
</dbReference>
<evidence type="ECO:0000313" key="8">
    <source>
        <dbReference type="Proteomes" id="UP000095300"/>
    </source>
</evidence>
<dbReference type="GO" id="GO:0035556">
    <property type="term" value="P:intracellular signal transduction"/>
    <property type="evidence" value="ECO:0007669"/>
    <property type="project" value="TreeGrafter"/>
</dbReference>
<reference evidence="7" key="1">
    <citation type="submission" date="2020-05" db="UniProtKB">
        <authorList>
            <consortium name="EnsemblMetazoa"/>
        </authorList>
    </citation>
    <scope>IDENTIFICATION</scope>
    <source>
        <strain evidence="7">USDA</strain>
    </source>
</reference>
<dbReference type="PROSITE" id="PS50011">
    <property type="entry name" value="PROTEIN_KINASE_DOM"/>
    <property type="match status" value="1"/>
</dbReference>
<dbReference type="GO" id="GO:0004674">
    <property type="term" value="F:protein serine/threonine kinase activity"/>
    <property type="evidence" value="ECO:0007669"/>
    <property type="project" value="UniProtKB-KW"/>
</dbReference>
<accession>A0A1I8NS29</accession>
<evidence type="ECO:0000256" key="5">
    <source>
        <dbReference type="SAM" id="MobiDB-lite"/>
    </source>
</evidence>
<name>A0A1I8NS29_STOCA</name>
<keyword evidence="8" id="KW-1185">Reference proteome</keyword>
<dbReference type="CDD" id="cd14162">
    <property type="entry name" value="STKc_TSSK4-like"/>
    <property type="match status" value="1"/>
</dbReference>
<evidence type="ECO:0000313" key="7">
    <source>
        <dbReference type="EnsemblMetazoa" id="SCAU001543-PA"/>
    </source>
</evidence>
<comment type="similarity">
    <text evidence="4">Belongs to the protein kinase superfamily.</text>
</comment>
<dbReference type="InterPro" id="IPR017441">
    <property type="entry name" value="Protein_kinase_ATP_BS"/>
</dbReference>
<protein>
    <recommendedName>
        <fullName evidence="6">Protein kinase domain-containing protein</fullName>
    </recommendedName>
</protein>
<dbReference type="PROSITE" id="PS00108">
    <property type="entry name" value="PROTEIN_KINASE_ST"/>
    <property type="match status" value="1"/>
</dbReference>
<dbReference type="InterPro" id="IPR008271">
    <property type="entry name" value="Ser/Thr_kinase_AS"/>
</dbReference>
<proteinExistence type="inferred from homology"/>
<dbReference type="SUPFAM" id="SSF56112">
    <property type="entry name" value="Protein kinase-like (PK-like)"/>
    <property type="match status" value="1"/>
</dbReference>
<feature type="binding site" evidence="3">
    <location>
        <position position="75"/>
    </location>
    <ligand>
        <name>ATP</name>
        <dbReference type="ChEBI" id="CHEBI:30616"/>
    </ligand>
</feature>
<dbReference type="VEuPathDB" id="VectorBase:SCAU001543"/>
<dbReference type="KEGG" id="scac:106088478"/>
<feature type="region of interest" description="Disordered" evidence="5">
    <location>
        <begin position="1"/>
        <end position="35"/>
    </location>
</feature>
<sequence length="308" mass="34861">MIQNEEPGPSTAAAKNEPASDHMMGSQQSDINKSGKPKSILEQNGIILGKVIGTGNYAKVKIGYSEEYGKRVAIKIISKVKAPPEYIMKFLPREIEAVKDLHHENLITFYQCIETNRRVYLIMQLAENGTLLDYVRSRSYLDETQSRHLFKQLISAVEYIHAKGVVHRDIKCENLLLDEDFNLKLIDFGFARKDTRTSDEQVVMSKTYCGSYAYASPEILKGMPYDPFLSDIWACGVVCYAMVCGKLPYDGSNVHVLLKSINSSLVFPKTPTISNECKHLILHILAPVKIRYRIEQIKDDPWVTLPTI</sequence>
<dbReference type="SMART" id="SM00220">
    <property type="entry name" value="S_TKc"/>
    <property type="match status" value="1"/>
</dbReference>
<evidence type="ECO:0000256" key="4">
    <source>
        <dbReference type="RuleBase" id="RU000304"/>
    </source>
</evidence>
<evidence type="ECO:0000256" key="2">
    <source>
        <dbReference type="ARBA" id="ARBA00022840"/>
    </source>
</evidence>
<dbReference type="Proteomes" id="UP000095300">
    <property type="component" value="Unassembled WGS sequence"/>
</dbReference>
<keyword evidence="4" id="KW-0723">Serine/threonine-protein kinase</keyword>
<dbReference type="Pfam" id="PF00069">
    <property type="entry name" value="Pkinase"/>
    <property type="match status" value="1"/>
</dbReference>
<dbReference type="OrthoDB" id="504170at2759"/>
<dbReference type="PANTHER" id="PTHR24346">
    <property type="entry name" value="MAP/MICROTUBULE AFFINITY-REGULATING KINASE"/>
    <property type="match status" value="1"/>
</dbReference>
<keyword evidence="1 3" id="KW-0547">Nucleotide-binding</keyword>
<dbReference type="FunFam" id="1.10.510.10:FF:000658">
    <property type="entry name" value="Protein CBG12184"/>
    <property type="match status" value="1"/>
</dbReference>
<gene>
    <name evidence="7" type="primary">106088478</name>
</gene>
<dbReference type="Gene3D" id="1.10.510.10">
    <property type="entry name" value="Transferase(Phosphotransferase) domain 1"/>
    <property type="match status" value="1"/>
</dbReference>
<keyword evidence="2 3" id="KW-0067">ATP-binding</keyword>
<dbReference type="InterPro" id="IPR047908">
    <property type="entry name" value="TSSK4_cat"/>
</dbReference>
<keyword evidence="4" id="KW-0418">Kinase</keyword>
<dbReference type="EnsemblMetazoa" id="SCAU001543-RA">
    <property type="protein sequence ID" value="SCAU001543-PA"/>
    <property type="gene ID" value="SCAU001543"/>
</dbReference>
<dbReference type="GO" id="GO:0005524">
    <property type="term" value="F:ATP binding"/>
    <property type="evidence" value="ECO:0007669"/>
    <property type="project" value="UniProtKB-UniRule"/>
</dbReference>
<dbReference type="STRING" id="35570.A0A1I8NS29"/>
<dbReference type="PROSITE" id="PS00107">
    <property type="entry name" value="PROTEIN_KINASE_ATP"/>
    <property type="match status" value="1"/>
</dbReference>
<dbReference type="GO" id="GO:0005737">
    <property type="term" value="C:cytoplasm"/>
    <property type="evidence" value="ECO:0007669"/>
    <property type="project" value="TreeGrafter"/>
</dbReference>
<dbReference type="AlphaFoldDB" id="A0A1I8NS29"/>
<keyword evidence="4" id="KW-0808">Transferase</keyword>